<proteinExistence type="predicted"/>
<reference evidence="3" key="1">
    <citation type="journal article" date="2013" name="Genome Biol.">
        <title>Draft genome of the mountain pine beetle, Dendroctonus ponderosae Hopkins, a major forest pest.</title>
        <authorList>
            <person name="Keeling C.I."/>
            <person name="Yuen M.M."/>
            <person name="Liao N.Y."/>
            <person name="Docking T.R."/>
            <person name="Chan S.K."/>
            <person name="Taylor G.A."/>
            <person name="Palmquist D.L."/>
            <person name="Jackman S.D."/>
            <person name="Nguyen A."/>
            <person name="Li M."/>
            <person name="Henderson H."/>
            <person name="Janes J.K."/>
            <person name="Zhao Y."/>
            <person name="Pandoh P."/>
            <person name="Moore R."/>
            <person name="Sperling F.A."/>
            <person name="Huber D.P."/>
            <person name="Birol I."/>
            <person name="Jones S.J."/>
            <person name="Bohlmann J."/>
        </authorList>
    </citation>
    <scope>NUCLEOTIDE SEQUENCE</scope>
</reference>
<feature type="region of interest" description="Disordered" evidence="1">
    <location>
        <begin position="334"/>
        <end position="356"/>
    </location>
</feature>
<feature type="compositionally biased region" description="Acidic residues" evidence="1">
    <location>
        <begin position="334"/>
        <end position="344"/>
    </location>
</feature>
<name>A0AAR5PE13_DENPD</name>
<dbReference type="AlphaFoldDB" id="A0AAR5PE13"/>
<sequence length="916" mass="104317">MKQARIDQPGTAGTQAGRRFHHCNANESKHGNRKGSPTSTGLHPETSNMKIRIALRIFHTVYQNNRYRLVDLPCINMGDLMEPAANNRALPGDQKTGHSATMKLLVLVVIFCASARANCGCLKCSKHLETLQVPGPDGLPVKIIFSRPAGNSCNPPSHSLPAPVPLGPSTAPSTLPLSYEVLRPGGRPKGGLKEAEPRELRFRVDRVLTRAAPSRQACTRCQMRNKGRSKRQLRSNWLADTIYRNRAPPTSSRFWRPTAPRSRLGQRGATEASLLQKLQRLNHNPTSKDLEGQATAFLKHLLQPPRAQRRPKRTIVVGSDELDLPAHYKVDINSEESEQDDDYQEAPAPMVGGFPRPYPGRRLFPPADSMLGRSAIQTVVRQELNAHQKKLDREQRMKRVGLGVPHNPFYLLLTAPMQFLDHFRRGGTPLTALPKVVHTAKRCFKDLGQNLHKHCLNLASNVIGDFDHVQVLDHLSGRYRREAPPEHLREKRYVLKVVNEDDIQQEVEDYLAAKMDHQFGFLRPLQDCYDKVGELLANEGSRPQLKLTKLQPRLIIDNRGLPFMEYDGLKRPLRLNSRRGGPSRFRPRPGDASAEETTSRIASLLVRARQDPEVVGSGRNDLLPPTQVVKERISALLDEVDQLVQLDPENYDQLFELLIRLQQVKTSIEQEWKRLIMDNKLEDMAAKLEILSKLKELQHLKNESVRSIAATLKKTDNEFVRKQLIHSLVRLQKLQCVVSSVVEDCEQHLKTRTPFNEKKEVKYVDTLVELKFVYSKSRSDLVEKLGQDRDQEVQVHMETLRGLKKLLVKAAQEQEKFDQAAKLLWEMSNLEKLLKQTVKELSKKLGRSYRIRKELRILFDLQRRFEECEGELGGLLGSAREHKKTPPKRDVKDMVAQIRRRHEEALQRAKAKLKPS</sequence>
<feature type="compositionally biased region" description="Polar residues" evidence="1">
    <location>
        <begin position="35"/>
        <end position="45"/>
    </location>
</feature>
<accession>A0AAR5PE13</accession>
<protein>
    <submittedName>
        <fullName evidence="2">Uncharacterized protein</fullName>
    </submittedName>
</protein>
<evidence type="ECO:0000313" key="2">
    <source>
        <dbReference type="EnsemblMetazoa" id="XP_019759300.1"/>
    </source>
</evidence>
<evidence type="ECO:0000256" key="1">
    <source>
        <dbReference type="SAM" id="MobiDB-lite"/>
    </source>
</evidence>
<organism evidence="2 3">
    <name type="scientific">Dendroctonus ponderosae</name>
    <name type="common">Mountain pine beetle</name>
    <dbReference type="NCBI Taxonomy" id="77166"/>
    <lineage>
        <taxon>Eukaryota</taxon>
        <taxon>Metazoa</taxon>
        <taxon>Ecdysozoa</taxon>
        <taxon>Arthropoda</taxon>
        <taxon>Hexapoda</taxon>
        <taxon>Insecta</taxon>
        <taxon>Pterygota</taxon>
        <taxon>Neoptera</taxon>
        <taxon>Endopterygota</taxon>
        <taxon>Coleoptera</taxon>
        <taxon>Polyphaga</taxon>
        <taxon>Cucujiformia</taxon>
        <taxon>Curculionidae</taxon>
        <taxon>Scolytinae</taxon>
        <taxon>Dendroctonus</taxon>
    </lineage>
</organism>
<feature type="region of interest" description="Disordered" evidence="1">
    <location>
        <begin position="575"/>
        <end position="597"/>
    </location>
</feature>
<feature type="region of interest" description="Disordered" evidence="1">
    <location>
        <begin position="25"/>
        <end position="45"/>
    </location>
</feature>
<evidence type="ECO:0000313" key="3">
    <source>
        <dbReference type="Proteomes" id="UP000019118"/>
    </source>
</evidence>
<keyword evidence="3" id="KW-1185">Reference proteome</keyword>
<reference evidence="2" key="2">
    <citation type="submission" date="2024-08" db="UniProtKB">
        <authorList>
            <consortium name="EnsemblMetazoa"/>
        </authorList>
    </citation>
    <scope>IDENTIFICATION</scope>
</reference>
<dbReference type="Proteomes" id="UP000019118">
    <property type="component" value="Unassembled WGS sequence"/>
</dbReference>
<dbReference type="EnsemblMetazoa" id="XM_019903741.1">
    <property type="protein sequence ID" value="XP_019759300.1"/>
    <property type="gene ID" value="LOC109537138"/>
</dbReference>